<protein>
    <recommendedName>
        <fullName evidence="1">N-acetyltransferase domain-containing protein</fullName>
    </recommendedName>
</protein>
<dbReference type="InterPro" id="IPR000182">
    <property type="entry name" value="GNAT_dom"/>
</dbReference>
<evidence type="ECO:0000313" key="2">
    <source>
        <dbReference type="EMBL" id="MPM72790.1"/>
    </source>
</evidence>
<dbReference type="SUPFAM" id="SSF55729">
    <property type="entry name" value="Acyl-CoA N-acyltransferases (Nat)"/>
    <property type="match status" value="1"/>
</dbReference>
<dbReference type="CDD" id="cd04301">
    <property type="entry name" value="NAT_SF"/>
    <property type="match status" value="1"/>
</dbReference>
<dbReference type="Gene3D" id="3.40.630.30">
    <property type="match status" value="1"/>
</dbReference>
<gene>
    <name evidence="2" type="ORF">SDC9_119766</name>
</gene>
<accession>A0A645C4U8</accession>
<organism evidence="2">
    <name type="scientific">bioreactor metagenome</name>
    <dbReference type="NCBI Taxonomy" id="1076179"/>
    <lineage>
        <taxon>unclassified sequences</taxon>
        <taxon>metagenomes</taxon>
        <taxon>ecological metagenomes</taxon>
    </lineage>
</organism>
<sequence>MSKFEEYYNEFLGVSKNEITQHMVFESKYRDMPLNNKYFYPIIVSKFNDSIICSCSSKFISMCKSNFDGSIESISNILKAMNSNNNKYRLRKMRRYSIENPNVLFDTKAEVLTEDIIRKVNFQGIEDKEGYIRKKENILQENRQFFILKDGNIAATAFISEIYSRGCNIVVYTLPNYRKKGYGKEVVKACINWCHQNNLLPIYLVEEEKANSIKLVESLGLELKSHEWIISE</sequence>
<proteinExistence type="predicted"/>
<evidence type="ECO:0000259" key="1">
    <source>
        <dbReference type="PROSITE" id="PS51186"/>
    </source>
</evidence>
<feature type="domain" description="N-acetyltransferase" evidence="1">
    <location>
        <begin position="91"/>
        <end position="232"/>
    </location>
</feature>
<dbReference type="EMBL" id="VSSQ01024961">
    <property type="protein sequence ID" value="MPM72790.1"/>
    <property type="molecule type" value="Genomic_DNA"/>
</dbReference>
<dbReference type="GO" id="GO:0016747">
    <property type="term" value="F:acyltransferase activity, transferring groups other than amino-acyl groups"/>
    <property type="evidence" value="ECO:0007669"/>
    <property type="project" value="InterPro"/>
</dbReference>
<dbReference type="PROSITE" id="PS51186">
    <property type="entry name" value="GNAT"/>
    <property type="match status" value="1"/>
</dbReference>
<dbReference type="InterPro" id="IPR016181">
    <property type="entry name" value="Acyl_CoA_acyltransferase"/>
</dbReference>
<comment type="caution">
    <text evidence="2">The sequence shown here is derived from an EMBL/GenBank/DDBJ whole genome shotgun (WGS) entry which is preliminary data.</text>
</comment>
<dbReference type="AlphaFoldDB" id="A0A645C4U8"/>
<dbReference type="Pfam" id="PF12746">
    <property type="entry name" value="GNAT_acetyltran"/>
    <property type="match status" value="1"/>
</dbReference>
<name>A0A645C4U8_9ZZZZ</name>
<reference evidence="2" key="1">
    <citation type="submission" date="2019-08" db="EMBL/GenBank/DDBJ databases">
        <authorList>
            <person name="Kucharzyk K."/>
            <person name="Murdoch R.W."/>
            <person name="Higgins S."/>
            <person name="Loffler F."/>
        </authorList>
    </citation>
    <scope>NUCLEOTIDE SEQUENCE</scope>
</reference>
<dbReference type="InterPro" id="IPR027365">
    <property type="entry name" value="GNAT_acetyltra_YdfB-like"/>
</dbReference>